<sequence>MGKLFPLATVGGLGGMGLGGYGIYKMREKPETLKGLLKGVPLATNRESYKTTFEFSKKSDKDLMAMLKNKKDSISESSNHEEVAILMEEWCFENINKKVGTPNQDEILDKIKKWCIAKPETIEGMLEKPILRNGWEGKYDGIKDKEGVVNDIKTTEFTENDKSNKDKGGPALKKWCEEKLRSKTYEVGATELFQKVSDRCVSS</sequence>
<proteinExistence type="predicted"/>
<dbReference type="HOGENOM" id="CLU_109325_0_0_14"/>
<keyword evidence="1" id="KW-0812">Transmembrane</keyword>
<keyword evidence="1" id="KW-1133">Transmembrane helix</keyword>
<keyword evidence="1" id="KW-0472">Membrane</keyword>
<keyword evidence="3" id="KW-1185">Reference proteome</keyword>
<dbReference type="Proteomes" id="UP000009135">
    <property type="component" value="Chromosome"/>
</dbReference>
<accession>H6N731</accession>
<dbReference type="STRING" id="1111676.MHC_02955"/>
<reference evidence="2 3" key="1">
    <citation type="journal article" date="2012" name="J. Bacteriol.">
        <title>Complete genome sequence of Mycoplasma haemocanis strain Illinois.</title>
        <authorList>
            <person name="do Nascimento N.C."/>
            <person name="Guimaraes A.M."/>
            <person name="Santos A.P."/>
            <person name="Sanmiguel P.J."/>
            <person name="Messick J.B."/>
        </authorList>
    </citation>
    <scope>NUCLEOTIDE SEQUENCE [LARGE SCALE GENOMIC DNA]</scope>
    <source>
        <strain evidence="2 3">Illinois</strain>
    </source>
</reference>
<dbReference type="EMBL" id="CP003199">
    <property type="protein sequence ID" value="AEW45453.1"/>
    <property type="molecule type" value="Genomic_DNA"/>
</dbReference>
<dbReference type="OrthoDB" id="9823992at2"/>
<feature type="transmembrane region" description="Helical" evidence="1">
    <location>
        <begin position="6"/>
        <end position="24"/>
    </location>
</feature>
<organism evidence="2 3">
    <name type="scientific">Mycoplasma haemocanis (strain Illinois)</name>
    <dbReference type="NCBI Taxonomy" id="1111676"/>
    <lineage>
        <taxon>Bacteria</taxon>
        <taxon>Bacillati</taxon>
        <taxon>Mycoplasmatota</taxon>
        <taxon>Mollicutes</taxon>
        <taxon>Mycoplasmataceae</taxon>
        <taxon>Mycoplasma</taxon>
    </lineage>
</organism>
<dbReference type="KEGG" id="mhe:MHC_02955"/>
<dbReference type="AlphaFoldDB" id="H6N731"/>
<gene>
    <name evidence="2" type="ordered locus">MHC_02955</name>
</gene>
<protein>
    <submittedName>
        <fullName evidence="2">Uncharacterized protein</fullName>
    </submittedName>
</protein>
<evidence type="ECO:0000313" key="2">
    <source>
        <dbReference type="EMBL" id="AEW45453.1"/>
    </source>
</evidence>
<evidence type="ECO:0000313" key="3">
    <source>
        <dbReference type="Proteomes" id="UP000009135"/>
    </source>
</evidence>
<evidence type="ECO:0000256" key="1">
    <source>
        <dbReference type="SAM" id="Phobius"/>
    </source>
</evidence>
<name>H6N731_MYCHN</name>